<gene>
    <name evidence="1" type="ORF">BN000_02880</name>
</gene>
<keyword evidence="2" id="KW-1185">Reference proteome</keyword>
<protein>
    <submittedName>
        <fullName evidence="1">Uncharacterized protein</fullName>
    </submittedName>
</protein>
<dbReference type="EMBL" id="CVRB01000003">
    <property type="protein sequence ID" value="CRK82925.1"/>
    <property type="molecule type" value="Genomic_DNA"/>
</dbReference>
<evidence type="ECO:0000313" key="2">
    <source>
        <dbReference type="Proteomes" id="UP000199087"/>
    </source>
</evidence>
<name>A0A0U1NY00_9BACI</name>
<dbReference type="AlphaFoldDB" id="A0A0U1NY00"/>
<sequence length="94" mass="10159">MIFETMLIGAEGARLLENAIAFPSCVGGFQEVIQCPAGVRGRADPAGAQAPRRLPGTPADARFLSANQQASLTQPNFFIEKLSIEVKIFWKLVL</sequence>
<dbReference type="STRING" id="1499688.BN000_02880"/>
<accession>A0A0U1NY00</accession>
<evidence type="ECO:0000313" key="1">
    <source>
        <dbReference type="EMBL" id="CRK82925.1"/>
    </source>
</evidence>
<reference evidence="2" key="1">
    <citation type="submission" date="2015-05" db="EMBL/GenBank/DDBJ databases">
        <authorList>
            <person name="Urmite Genomes"/>
        </authorList>
    </citation>
    <scope>NUCLEOTIDE SEQUENCE [LARGE SCALE GENOMIC DNA]</scope>
    <source>
        <strain evidence="2">LF1</strain>
    </source>
</reference>
<organism evidence="1 2">
    <name type="scientific">Neobacillus massiliamazoniensis</name>
    <dbReference type="NCBI Taxonomy" id="1499688"/>
    <lineage>
        <taxon>Bacteria</taxon>
        <taxon>Bacillati</taxon>
        <taxon>Bacillota</taxon>
        <taxon>Bacilli</taxon>
        <taxon>Bacillales</taxon>
        <taxon>Bacillaceae</taxon>
        <taxon>Neobacillus</taxon>
    </lineage>
</organism>
<proteinExistence type="predicted"/>
<dbReference type="Proteomes" id="UP000199087">
    <property type="component" value="Unassembled WGS sequence"/>
</dbReference>